<feature type="chain" id="PRO_5020627651" evidence="1">
    <location>
        <begin position="26"/>
        <end position="362"/>
    </location>
</feature>
<dbReference type="EMBL" id="SLXO01000008">
    <property type="protein sequence ID" value="TCP32934.1"/>
    <property type="molecule type" value="Genomic_DNA"/>
</dbReference>
<comment type="caution">
    <text evidence="3">The sequence shown here is derived from an EMBL/GenBank/DDBJ whole genome shotgun (WGS) entry which is preliminary data.</text>
</comment>
<gene>
    <name evidence="3" type="ORF">EV659_10833</name>
</gene>
<feature type="domain" description="BPP" evidence="2">
    <location>
        <begin position="23"/>
        <end position="360"/>
    </location>
</feature>
<keyword evidence="1" id="KW-0732">Signal</keyword>
<evidence type="ECO:0000256" key="1">
    <source>
        <dbReference type="SAM" id="SignalP"/>
    </source>
</evidence>
<proteinExistence type="predicted"/>
<dbReference type="Proteomes" id="UP000295399">
    <property type="component" value="Unassembled WGS sequence"/>
</dbReference>
<dbReference type="Gene3D" id="2.120.10.30">
    <property type="entry name" value="TolB, C-terminal domain"/>
    <property type="match status" value="1"/>
</dbReference>
<sequence length="362" mass="37952">MNYPVLTTTTLALALALGAAPAALAQQTLPASVSPSAETDTVDTLDDAADDAAIWVNPDDPAHSLILGTDKTAGLRVYGLDGAERQMLATGRLNNVDLIQGVATGQWSGDLAAASNRSDDSVVLFSVTAAGAEQIGRFSVGPEPYGLCMGRTDAGPVVYVAHKQGYVQPYRITDPTDDSPEALKPAFFDSQIEGCVHDGEYDRLYVGEEVAGLWAVPTTRSGLADGAKTLFYAVGDAAAPKADIEGVTLYETGEESGYILISSQGDDSYHVLTRADAPQPVARFRIAADARAGIDGTQETDGIAATPAPLGADYPQGLLVVQDGFNVEPGVDGDGRPADDMPKAAQNFKLVDWRRIAPLLDR</sequence>
<keyword evidence="3" id="KW-0378">Hydrolase</keyword>
<dbReference type="GO" id="GO:0016158">
    <property type="term" value="F:inositol hexakisphosphate 3-phosphatase activity"/>
    <property type="evidence" value="ECO:0007669"/>
    <property type="project" value="InterPro"/>
</dbReference>
<keyword evidence="4" id="KW-1185">Reference proteome</keyword>
<accession>A0A4R2PEM0</accession>
<evidence type="ECO:0000313" key="3">
    <source>
        <dbReference type="EMBL" id="TCP32934.1"/>
    </source>
</evidence>
<dbReference type="InParanoid" id="A0A4R2PEM0"/>
<reference evidence="3 4" key="1">
    <citation type="submission" date="2019-03" db="EMBL/GenBank/DDBJ databases">
        <title>Genomic Encyclopedia of Type Strains, Phase IV (KMG-IV): sequencing the most valuable type-strain genomes for metagenomic binning, comparative biology and taxonomic classification.</title>
        <authorList>
            <person name="Goeker M."/>
        </authorList>
    </citation>
    <scope>NUCLEOTIDE SEQUENCE [LARGE SCALE GENOMIC DNA]</scope>
    <source>
        <strain evidence="3 4">DSM 2132</strain>
    </source>
</reference>
<name>A0A4R2PEM0_RHOSA</name>
<dbReference type="PROSITE" id="PS51662">
    <property type="entry name" value="BP_PHYTASE"/>
    <property type="match status" value="1"/>
</dbReference>
<evidence type="ECO:0000313" key="4">
    <source>
        <dbReference type="Proteomes" id="UP000295399"/>
    </source>
</evidence>
<dbReference type="InterPro" id="IPR011042">
    <property type="entry name" value="6-blade_b-propeller_TolB-like"/>
</dbReference>
<evidence type="ECO:0000259" key="2">
    <source>
        <dbReference type="PROSITE" id="PS51662"/>
    </source>
</evidence>
<dbReference type="Pfam" id="PF02333">
    <property type="entry name" value="Phytase"/>
    <property type="match status" value="1"/>
</dbReference>
<organism evidence="3 4">
    <name type="scientific">Rhodothalassium salexigens DSM 2132</name>
    <dbReference type="NCBI Taxonomy" id="1188247"/>
    <lineage>
        <taxon>Bacteria</taxon>
        <taxon>Pseudomonadati</taxon>
        <taxon>Pseudomonadota</taxon>
        <taxon>Alphaproteobacteria</taxon>
        <taxon>Rhodothalassiales</taxon>
        <taxon>Rhodothalassiaceae</taxon>
        <taxon>Rhodothalassium</taxon>
    </lineage>
</organism>
<protein>
    <submittedName>
        <fullName evidence="3">Myo-inositol-hexaphosphate 3-phosphohydrolase</fullName>
    </submittedName>
</protein>
<dbReference type="SUPFAM" id="SSF50956">
    <property type="entry name" value="Thermostable phytase (3-phytase)"/>
    <property type="match status" value="1"/>
</dbReference>
<feature type="signal peptide" evidence="1">
    <location>
        <begin position="1"/>
        <end position="25"/>
    </location>
</feature>
<dbReference type="InterPro" id="IPR003431">
    <property type="entry name" value="B-propeller_Phytase"/>
</dbReference>
<dbReference type="AlphaFoldDB" id="A0A4R2PEM0"/>